<dbReference type="Pfam" id="PF00215">
    <property type="entry name" value="OMPdecase"/>
    <property type="match status" value="1"/>
</dbReference>
<evidence type="ECO:0000256" key="8">
    <source>
        <dbReference type="ARBA" id="ARBA00061012"/>
    </source>
</evidence>
<comment type="subunit">
    <text evidence="3 9">Homodimer.</text>
</comment>
<evidence type="ECO:0000256" key="11">
    <source>
        <dbReference type="PIRSR" id="PIRSR614732-2"/>
    </source>
</evidence>
<dbReference type="CDD" id="cd04725">
    <property type="entry name" value="OMP_decarboxylase_like"/>
    <property type="match status" value="1"/>
</dbReference>
<feature type="binding site" evidence="9 11">
    <location>
        <position position="39"/>
    </location>
    <ligand>
        <name>substrate</name>
    </ligand>
</feature>
<feature type="binding site" evidence="9 11">
    <location>
        <position position="216"/>
    </location>
    <ligand>
        <name>substrate</name>
    </ligand>
</feature>
<dbReference type="GO" id="GO:0006207">
    <property type="term" value="P:'de novo' pyrimidine nucleobase biosynthetic process"/>
    <property type="evidence" value="ECO:0007669"/>
    <property type="project" value="InterPro"/>
</dbReference>
<comment type="function">
    <text evidence="1 9">Catalyzes the decarboxylation of orotidine 5'-monophosphate (OMP) to uridine 5'-monophosphate (UMP).</text>
</comment>
<dbReference type="OrthoDB" id="9806203at2"/>
<feature type="binding site" evidence="9 11">
    <location>
        <position position="17"/>
    </location>
    <ligand>
        <name>substrate</name>
    </ligand>
</feature>
<dbReference type="Proteomes" id="UP000244884">
    <property type="component" value="Chromosome"/>
</dbReference>
<name>A0A2U8DFD5_9GAMM</name>
<dbReference type="InterPro" id="IPR047596">
    <property type="entry name" value="OMPdecase_bac"/>
</dbReference>
<reference evidence="14 15" key="1">
    <citation type="submission" date="2018-04" db="EMBL/GenBank/DDBJ databases">
        <title>Genome sequence of Buchnera aphidicola from Melaphis sacchari.</title>
        <authorList>
            <person name="Geib S.M."/>
            <person name="Palmer N.A."/>
            <person name="Sattler S.E."/>
            <person name="Sarath G."/>
        </authorList>
    </citation>
    <scope>NUCLEOTIDE SEQUENCE [LARGE SCALE GENOMIC DNA]</scope>
    <source>
        <strain evidence="14 15">LSU</strain>
    </source>
</reference>
<evidence type="ECO:0000256" key="4">
    <source>
        <dbReference type="ARBA" id="ARBA00022793"/>
    </source>
</evidence>
<evidence type="ECO:0000313" key="15">
    <source>
        <dbReference type="Proteomes" id="UP000244884"/>
    </source>
</evidence>
<comment type="similarity">
    <text evidence="8 9">Belongs to the OMP decarboxylase family. Type 1 subfamily.</text>
</comment>
<dbReference type="InterPro" id="IPR018089">
    <property type="entry name" value="OMPdecase_AS"/>
</dbReference>
<evidence type="ECO:0000256" key="5">
    <source>
        <dbReference type="ARBA" id="ARBA00022975"/>
    </source>
</evidence>
<dbReference type="GO" id="GO:0044205">
    <property type="term" value="P:'de novo' UMP biosynthetic process"/>
    <property type="evidence" value="ECO:0007669"/>
    <property type="project" value="UniProtKB-UniRule"/>
</dbReference>
<keyword evidence="6 9" id="KW-0456">Lyase</keyword>
<organism evidence="14 15">
    <name type="scientific">Buchnera aphidicola</name>
    <name type="common">Melanaphis sacchari</name>
    <dbReference type="NCBI Taxonomy" id="2173854"/>
    <lineage>
        <taxon>Bacteria</taxon>
        <taxon>Pseudomonadati</taxon>
        <taxon>Pseudomonadota</taxon>
        <taxon>Gammaproteobacteria</taxon>
        <taxon>Enterobacterales</taxon>
        <taxon>Erwiniaceae</taxon>
        <taxon>Buchnera</taxon>
    </lineage>
</organism>
<evidence type="ECO:0000256" key="3">
    <source>
        <dbReference type="ARBA" id="ARBA00011738"/>
    </source>
</evidence>
<evidence type="ECO:0000256" key="7">
    <source>
        <dbReference type="ARBA" id="ARBA00049157"/>
    </source>
</evidence>
<sequence>MLNSSFYNTPKIIIALDFCNKKSAMKLVNLLDPSTFYLKVGKEMFTTLGCKFVRELHQLGFNIFLDLKFHDIPNTVFHAIKAAADLGVWMLSVHASGGKEMLISAKKALKSFKKNTPLLIAVTSLTSLKEKNLKEIGIHMSLEKYVLTLSKLSNDCGLDGVVCPGREAKKIKLLYGNSYKIITPGIRCYSDNTFDQNHVITPKKAKEYKIDYIVVGRSITTSKNPIKKLNFIIESMK</sequence>
<dbReference type="PROSITE" id="PS00156">
    <property type="entry name" value="OMPDECASE"/>
    <property type="match status" value="1"/>
</dbReference>
<dbReference type="PANTHER" id="PTHR32119">
    <property type="entry name" value="OROTIDINE 5'-PHOSPHATE DECARBOXYLASE"/>
    <property type="match status" value="1"/>
</dbReference>
<dbReference type="InterPro" id="IPR014732">
    <property type="entry name" value="OMPdecase"/>
</dbReference>
<feature type="binding site" evidence="9 11">
    <location>
        <position position="196"/>
    </location>
    <ligand>
        <name>substrate</name>
    </ligand>
</feature>
<dbReference type="HAMAP" id="MF_01200_B">
    <property type="entry name" value="OMPdecase_type1_B"/>
    <property type="match status" value="1"/>
</dbReference>
<comment type="catalytic activity">
    <reaction evidence="7 9 12">
        <text>orotidine 5'-phosphate + H(+) = UMP + CO2</text>
        <dbReference type="Rhea" id="RHEA:11596"/>
        <dbReference type="ChEBI" id="CHEBI:15378"/>
        <dbReference type="ChEBI" id="CHEBI:16526"/>
        <dbReference type="ChEBI" id="CHEBI:57538"/>
        <dbReference type="ChEBI" id="CHEBI:57865"/>
        <dbReference type="EC" id="4.1.1.23"/>
    </reaction>
</comment>
<comment type="pathway">
    <text evidence="2 9 12">Pyrimidine metabolism; UMP biosynthesis via de novo pathway; UMP from orotate: step 2/2.</text>
</comment>
<gene>
    <name evidence="9" type="primary">pyrF</name>
    <name evidence="14" type="ORF">DD681_01675</name>
</gene>
<evidence type="ECO:0000256" key="6">
    <source>
        <dbReference type="ARBA" id="ARBA00023239"/>
    </source>
</evidence>
<feature type="active site" description="For OMPdecase activity" evidence="10">
    <location>
        <position position="68"/>
    </location>
</feature>
<accession>A0A2U8DFD5</accession>
<evidence type="ECO:0000256" key="12">
    <source>
        <dbReference type="RuleBase" id="RU000512"/>
    </source>
</evidence>
<feature type="binding site" evidence="9 11">
    <location>
        <position position="187"/>
    </location>
    <ligand>
        <name>substrate</name>
    </ligand>
</feature>
<dbReference type="GO" id="GO:0005829">
    <property type="term" value="C:cytosol"/>
    <property type="evidence" value="ECO:0007669"/>
    <property type="project" value="TreeGrafter"/>
</dbReference>
<evidence type="ECO:0000256" key="1">
    <source>
        <dbReference type="ARBA" id="ARBA00002356"/>
    </source>
</evidence>
<dbReference type="GO" id="GO:0004590">
    <property type="term" value="F:orotidine-5'-phosphate decarboxylase activity"/>
    <property type="evidence" value="ECO:0007669"/>
    <property type="project" value="UniProtKB-UniRule"/>
</dbReference>
<evidence type="ECO:0000256" key="9">
    <source>
        <dbReference type="HAMAP-Rule" id="MF_01200"/>
    </source>
</evidence>
<dbReference type="NCBIfam" id="NF001273">
    <property type="entry name" value="PRK00230.1"/>
    <property type="match status" value="1"/>
</dbReference>
<dbReference type="SMART" id="SM00934">
    <property type="entry name" value="OMPdecase"/>
    <property type="match status" value="1"/>
</dbReference>
<evidence type="ECO:0000313" key="14">
    <source>
        <dbReference type="EMBL" id="AWH90516.1"/>
    </source>
</evidence>
<protein>
    <recommendedName>
        <fullName evidence="9">Orotidine 5'-phosphate decarboxylase</fullName>
        <ecNumber evidence="9">4.1.1.23</ecNumber>
    </recommendedName>
    <alternativeName>
        <fullName evidence="9">OMP decarboxylase</fullName>
        <shortName evidence="9">OMPDCase</shortName>
        <shortName evidence="9">OMPdecase</shortName>
    </alternativeName>
</protein>
<dbReference type="PANTHER" id="PTHR32119:SF2">
    <property type="entry name" value="OROTIDINE 5'-PHOSPHATE DECARBOXYLASE"/>
    <property type="match status" value="1"/>
</dbReference>
<feature type="binding site" evidence="9 11">
    <location>
        <position position="126"/>
    </location>
    <ligand>
        <name>substrate</name>
    </ligand>
</feature>
<dbReference type="SUPFAM" id="SSF51366">
    <property type="entry name" value="Ribulose-phoshate binding barrel"/>
    <property type="match status" value="1"/>
</dbReference>
<dbReference type="RefSeq" id="WP_158341289.1">
    <property type="nucleotide sequence ID" value="NZ_CP029161.1"/>
</dbReference>
<dbReference type="InterPro" id="IPR001754">
    <property type="entry name" value="OMPdeCOase_dom"/>
</dbReference>
<keyword evidence="4 9" id="KW-0210">Decarboxylase</keyword>
<evidence type="ECO:0000259" key="13">
    <source>
        <dbReference type="SMART" id="SM00934"/>
    </source>
</evidence>
<dbReference type="InterPro" id="IPR011060">
    <property type="entry name" value="RibuloseP-bd_barrel"/>
</dbReference>
<dbReference type="AlphaFoldDB" id="A0A2U8DFD5"/>
<evidence type="ECO:0000256" key="10">
    <source>
        <dbReference type="PIRSR" id="PIRSR614732-1"/>
    </source>
</evidence>
<dbReference type="InterPro" id="IPR013785">
    <property type="entry name" value="Aldolase_TIM"/>
</dbReference>
<evidence type="ECO:0000256" key="2">
    <source>
        <dbReference type="ARBA" id="ARBA00004861"/>
    </source>
</evidence>
<feature type="active site" description="Proton donor" evidence="9">
    <location>
        <position position="68"/>
    </location>
</feature>
<feature type="binding site" evidence="9">
    <location>
        <begin position="66"/>
        <end position="75"/>
    </location>
    <ligand>
        <name>substrate</name>
    </ligand>
</feature>
<dbReference type="EC" id="4.1.1.23" evidence="9"/>
<keyword evidence="5 9" id="KW-0665">Pyrimidine biosynthesis</keyword>
<dbReference type="Gene3D" id="3.20.20.70">
    <property type="entry name" value="Aldolase class I"/>
    <property type="match status" value="1"/>
</dbReference>
<feature type="active site" description="For OMPdecase activity" evidence="10">
    <location>
        <position position="66"/>
    </location>
</feature>
<dbReference type="UniPathway" id="UPA00070">
    <property type="reaction ID" value="UER00120"/>
</dbReference>
<feature type="domain" description="Orotidine 5'-phosphate decarboxylase" evidence="13">
    <location>
        <begin position="11"/>
        <end position="232"/>
    </location>
</feature>
<dbReference type="FunFam" id="3.20.20.70:FF:000015">
    <property type="entry name" value="Orotidine 5'-phosphate decarboxylase"/>
    <property type="match status" value="1"/>
</dbReference>
<feature type="active site" description="For OMPdecase activity" evidence="10">
    <location>
        <position position="71"/>
    </location>
</feature>
<proteinExistence type="inferred from homology"/>
<dbReference type="EMBL" id="CP029161">
    <property type="protein sequence ID" value="AWH90516.1"/>
    <property type="molecule type" value="Genomic_DNA"/>
</dbReference>
<feature type="binding site" evidence="9 11">
    <location>
        <position position="217"/>
    </location>
    <ligand>
        <name>substrate</name>
    </ligand>
</feature>
<dbReference type="NCBIfam" id="TIGR01740">
    <property type="entry name" value="pyrF"/>
    <property type="match status" value="1"/>
</dbReference>